<keyword evidence="1" id="KW-0472">Membrane</keyword>
<dbReference type="GO" id="GO:0080120">
    <property type="term" value="P:CAAX-box protein maturation"/>
    <property type="evidence" value="ECO:0007669"/>
    <property type="project" value="UniProtKB-ARBA"/>
</dbReference>
<feature type="transmembrane region" description="Helical" evidence="1">
    <location>
        <begin position="55"/>
        <end position="84"/>
    </location>
</feature>
<dbReference type="Pfam" id="PF02517">
    <property type="entry name" value="Rce1-like"/>
    <property type="match status" value="1"/>
</dbReference>
<gene>
    <name evidence="3" type="ORF">AVDCRST_MAG58-1522</name>
</gene>
<name>A0A6J4QWG2_9ACTN</name>
<dbReference type="AlphaFoldDB" id="A0A6J4QWG2"/>
<feature type="transmembrane region" description="Helical" evidence="1">
    <location>
        <begin position="211"/>
        <end position="230"/>
    </location>
</feature>
<dbReference type="EMBL" id="CADCVF010000038">
    <property type="protein sequence ID" value="CAA9457058.1"/>
    <property type="molecule type" value="Genomic_DNA"/>
</dbReference>
<feature type="transmembrane region" description="Helical" evidence="1">
    <location>
        <begin position="188"/>
        <end position="205"/>
    </location>
</feature>
<evidence type="ECO:0000256" key="1">
    <source>
        <dbReference type="SAM" id="Phobius"/>
    </source>
</evidence>
<dbReference type="InterPro" id="IPR003675">
    <property type="entry name" value="Rce1/LyrA-like_dom"/>
</dbReference>
<keyword evidence="3" id="KW-0378">Hydrolase</keyword>
<sequence>MADPQSTLLSVVFLDTAVTGAVIGGFWLTVSLLRSFGKKVGYSLAPLGFSRPKEGFLAGIGVGMAVGVGAVLLSMIVTPISVLVLEQLGYSTESTVQQPFMEGLVGWVHESPGVAVPAIVLVVVLFGPAVEELVFRGVVFNGLYRLGALISTRYVGAEHPKGLPSKTIFVFSALASSLLFALLHLEPVLLPVLLILAITLCALFQRAESLLPSFVAHATFNSFAATLIILRGLNVLNFPS</sequence>
<keyword evidence="1" id="KW-0812">Transmembrane</keyword>
<keyword evidence="1" id="KW-1133">Transmembrane helix</keyword>
<protein>
    <submittedName>
        <fullName evidence="3">CAAX amino terminal protease family protein</fullName>
    </submittedName>
</protein>
<feature type="transmembrane region" description="Helical" evidence="1">
    <location>
        <begin position="12"/>
        <end position="34"/>
    </location>
</feature>
<reference evidence="3" key="1">
    <citation type="submission" date="2020-02" db="EMBL/GenBank/DDBJ databases">
        <authorList>
            <person name="Meier V. D."/>
        </authorList>
    </citation>
    <scope>NUCLEOTIDE SEQUENCE</scope>
    <source>
        <strain evidence="3">AVDCRST_MAG58</strain>
    </source>
</reference>
<feature type="domain" description="CAAX prenyl protease 2/Lysostaphin resistance protein A-like" evidence="2">
    <location>
        <begin position="117"/>
        <end position="222"/>
    </location>
</feature>
<feature type="transmembrane region" description="Helical" evidence="1">
    <location>
        <begin position="104"/>
        <end position="126"/>
    </location>
</feature>
<accession>A0A6J4QWG2</accession>
<keyword evidence="3" id="KW-0645">Protease</keyword>
<evidence type="ECO:0000259" key="2">
    <source>
        <dbReference type="Pfam" id="PF02517"/>
    </source>
</evidence>
<dbReference type="GO" id="GO:0006508">
    <property type="term" value="P:proteolysis"/>
    <property type="evidence" value="ECO:0007669"/>
    <property type="project" value="UniProtKB-KW"/>
</dbReference>
<proteinExistence type="predicted"/>
<dbReference type="GO" id="GO:0004175">
    <property type="term" value="F:endopeptidase activity"/>
    <property type="evidence" value="ECO:0007669"/>
    <property type="project" value="UniProtKB-ARBA"/>
</dbReference>
<organism evidence="3">
    <name type="scientific">uncultured Rubrobacteraceae bacterium</name>
    <dbReference type="NCBI Taxonomy" id="349277"/>
    <lineage>
        <taxon>Bacteria</taxon>
        <taxon>Bacillati</taxon>
        <taxon>Actinomycetota</taxon>
        <taxon>Rubrobacteria</taxon>
        <taxon>Rubrobacterales</taxon>
        <taxon>Rubrobacteraceae</taxon>
        <taxon>environmental samples</taxon>
    </lineage>
</organism>
<evidence type="ECO:0000313" key="3">
    <source>
        <dbReference type="EMBL" id="CAA9457058.1"/>
    </source>
</evidence>